<sequence>MSSLGASIPPELFEHILFYVGDEDRLGPCEDPTARREEMKHLSACALTCVYWAQLTRGRMFRRLVLRSTKDINGLRSLLRASSSDRLNPIGRLLSELVICYKLGDLLWFYNVPGLVASGANRLRWVNFHILGPVSPAFTANNTRRSVLHPLFFAVPRVMPMTSFHAFTVFVCIENIHFTHPTMLYNLLQDCKLLHPLDLTCRNLTWDHDHTATPSSFGWTFTHQISPLEYMWLSQCTDNALPAAMGFSAPRHESSRRPHLNSTDSSSLLDIIRASWGQDASAAFELRSFSGFGHIQLWTPARLTPDCDLAFQWWRNDISFYCIASRRPGDDSNTRYATHIIIESAYGSLTEFMEHIKMIDWDAFLRSVQAFPDLHGIIIQSRYNWDDEEEWRKCLVELVLLLREAWAGVDAILQLYHGTGGLENPKWTQILLSSVLEDIDRTKKEAAAQSTSNPEPTLELESGTSDGRDDRDPASSSGSPSPSPE</sequence>
<evidence type="ECO:0000313" key="1">
    <source>
        <dbReference type="EMBL" id="KAI0084333.1"/>
    </source>
</evidence>
<proteinExistence type="predicted"/>
<accession>A0ACB8TQN2</accession>
<protein>
    <submittedName>
        <fullName evidence="1">Uncharacterized protein</fullName>
    </submittedName>
</protein>
<dbReference type="Proteomes" id="UP001055072">
    <property type="component" value="Unassembled WGS sequence"/>
</dbReference>
<organism evidence="1 2">
    <name type="scientific">Irpex rosettiformis</name>
    <dbReference type="NCBI Taxonomy" id="378272"/>
    <lineage>
        <taxon>Eukaryota</taxon>
        <taxon>Fungi</taxon>
        <taxon>Dikarya</taxon>
        <taxon>Basidiomycota</taxon>
        <taxon>Agaricomycotina</taxon>
        <taxon>Agaricomycetes</taxon>
        <taxon>Polyporales</taxon>
        <taxon>Irpicaceae</taxon>
        <taxon>Irpex</taxon>
    </lineage>
</organism>
<gene>
    <name evidence="1" type="ORF">BDY19DRAFT_997816</name>
</gene>
<reference evidence="1" key="1">
    <citation type="journal article" date="2021" name="Environ. Microbiol.">
        <title>Gene family expansions and transcriptome signatures uncover fungal adaptations to wood decay.</title>
        <authorList>
            <person name="Hage H."/>
            <person name="Miyauchi S."/>
            <person name="Viragh M."/>
            <person name="Drula E."/>
            <person name="Min B."/>
            <person name="Chaduli D."/>
            <person name="Navarro D."/>
            <person name="Favel A."/>
            <person name="Norest M."/>
            <person name="Lesage-Meessen L."/>
            <person name="Balint B."/>
            <person name="Merenyi Z."/>
            <person name="de Eugenio L."/>
            <person name="Morin E."/>
            <person name="Martinez A.T."/>
            <person name="Baldrian P."/>
            <person name="Stursova M."/>
            <person name="Martinez M.J."/>
            <person name="Novotny C."/>
            <person name="Magnuson J.K."/>
            <person name="Spatafora J.W."/>
            <person name="Maurice S."/>
            <person name="Pangilinan J."/>
            <person name="Andreopoulos W."/>
            <person name="LaButti K."/>
            <person name="Hundley H."/>
            <person name="Na H."/>
            <person name="Kuo A."/>
            <person name="Barry K."/>
            <person name="Lipzen A."/>
            <person name="Henrissat B."/>
            <person name="Riley R."/>
            <person name="Ahrendt S."/>
            <person name="Nagy L.G."/>
            <person name="Grigoriev I.V."/>
            <person name="Martin F."/>
            <person name="Rosso M.N."/>
        </authorList>
    </citation>
    <scope>NUCLEOTIDE SEQUENCE</scope>
    <source>
        <strain evidence="1">CBS 384.51</strain>
    </source>
</reference>
<keyword evidence="2" id="KW-1185">Reference proteome</keyword>
<evidence type="ECO:0000313" key="2">
    <source>
        <dbReference type="Proteomes" id="UP001055072"/>
    </source>
</evidence>
<name>A0ACB8TQN2_9APHY</name>
<comment type="caution">
    <text evidence="1">The sequence shown here is derived from an EMBL/GenBank/DDBJ whole genome shotgun (WGS) entry which is preliminary data.</text>
</comment>
<dbReference type="EMBL" id="MU274944">
    <property type="protein sequence ID" value="KAI0084333.1"/>
    <property type="molecule type" value="Genomic_DNA"/>
</dbReference>